<dbReference type="InterPro" id="IPR005119">
    <property type="entry name" value="LysR_subst-bd"/>
</dbReference>
<dbReference type="InterPro" id="IPR050950">
    <property type="entry name" value="HTH-type_LysR_regulators"/>
</dbReference>
<dbReference type="GO" id="GO:0003700">
    <property type="term" value="F:DNA-binding transcription factor activity"/>
    <property type="evidence" value="ECO:0007669"/>
    <property type="project" value="InterPro"/>
</dbReference>
<evidence type="ECO:0000313" key="7">
    <source>
        <dbReference type="EMBL" id="NOJ39111.1"/>
    </source>
</evidence>
<dbReference type="RefSeq" id="WP_171578370.1">
    <property type="nucleotide sequence ID" value="NZ_JAAVLX010000002.1"/>
</dbReference>
<dbReference type="Proteomes" id="UP000544122">
    <property type="component" value="Unassembled WGS sequence"/>
</dbReference>
<dbReference type="CDD" id="cd05466">
    <property type="entry name" value="PBP2_LTTR_substrate"/>
    <property type="match status" value="1"/>
</dbReference>
<evidence type="ECO:0000256" key="3">
    <source>
        <dbReference type="ARBA" id="ARBA00023015"/>
    </source>
</evidence>
<dbReference type="InterPro" id="IPR000847">
    <property type="entry name" value="LysR_HTH_N"/>
</dbReference>
<evidence type="ECO:0000256" key="4">
    <source>
        <dbReference type="ARBA" id="ARBA00023125"/>
    </source>
</evidence>
<dbReference type="EMBL" id="JAAVLX010000002">
    <property type="protein sequence ID" value="NOJ39111.1"/>
    <property type="molecule type" value="Genomic_DNA"/>
</dbReference>
<dbReference type="Gene3D" id="1.10.10.10">
    <property type="entry name" value="Winged helix-like DNA-binding domain superfamily/Winged helix DNA-binding domain"/>
    <property type="match status" value="1"/>
</dbReference>
<reference evidence="7 8" key="1">
    <citation type="submission" date="2020-03" db="EMBL/GenBank/DDBJ databases">
        <title>Bradyrhizobium diversity isolated from nodules of Indigofera sp.</title>
        <authorList>
            <person name="Klepa M."/>
            <person name="Helene L."/>
            <person name="Hungria M."/>
        </authorList>
    </citation>
    <scope>NUCLEOTIDE SEQUENCE [LARGE SCALE GENOMIC DNA]</scope>
    <source>
        <strain evidence="7 8">WSM 1791</strain>
    </source>
</reference>
<accession>A0A7Y4GNU4</accession>
<evidence type="ECO:0000313" key="8">
    <source>
        <dbReference type="Proteomes" id="UP000544122"/>
    </source>
</evidence>
<name>A0A7Y4GNU4_9BRAD</name>
<dbReference type="PANTHER" id="PTHR30419:SF30">
    <property type="entry name" value="LYSR FAMILY TRANSCRIPTIONAL REGULATOR"/>
    <property type="match status" value="1"/>
</dbReference>
<dbReference type="Pfam" id="PF03466">
    <property type="entry name" value="LysR_substrate"/>
    <property type="match status" value="1"/>
</dbReference>
<gene>
    <name evidence="7" type="ORF">HCN58_05735</name>
</gene>
<keyword evidence="3" id="KW-0805">Transcription regulation</keyword>
<dbReference type="PANTHER" id="PTHR30419">
    <property type="entry name" value="HTH-TYPE TRANSCRIPTIONAL REGULATOR YBHD"/>
    <property type="match status" value="1"/>
</dbReference>
<protein>
    <submittedName>
        <fullName evidence="7">LysR family transcriptional regulator</fullName>
    </submittedName>
</protein>
<comment type="similarity">
    <text evidence="2">Belongs to the LysR transcriptional regulatory family.</text>
</comment>
<keyword evidence="8" id="KW-1185">Reference proteome</keyword>
<keyword evidence="4" id="KW-0238">DNA-binding</keyword>
<dbReference type="GO" id="GO:0003677">
    <property type="term" value="F:DNA binding"/>
    <property type="evidence" value="ECO:0007669"/>
    <property type="project" value="UniProtKB-KW"/>
</dbReference>
<proteinExistence type="inferred from homology"/>
<dbReference type="FunFam" id="1.10.10.10:FF:000001">
    <property type="entry name" value="LysR family transcriptional regulator"/>
    <property type="match status" value="1"/>
</dbReference>
<dbReference type="GO" id="GO:0005829">
    <property type="term" value="C:cytosol"/>
    <property type="evidence" value="ECO:0007669"/>
    <property type="project" value="TreeGrafter"/>
</dbReference>
<dbReference type="SUPFAM" id="SSF53850">
    <property type="entry name" value="Periplasmic binding protein-like II"/>
    <property type="match status" value="1"/>
</dbReference>
<evidence type="ECO:0000256" key="1">
    <source>
        <dbReference type="ARBA" id="ARBA00003502"/>
    </source>
</evidence>
<evidence type="ECO:0000256" key="2">
    <source>
        <dbReference type="ARBA" id="ARBA00009437"/>
    </source>
</evidence>
<keyword evidence="5" id="KW-0804">Transcription</keyword>
<dbReference type="InterPro" id="IPR036390">
    <property type="entry name" value="WH_DNA-bd_sf"/>
</dbReference>
<dbReference type="PROSITE" id="PS50931">
    <property type="entry name" value="HTH_LYSR"/>
    <property type="match status" value="1"/>
</dbReference>
<feature type="domain" description="HTH lysR-type" evidence="6">
    <location>
        <begin position="1"/>
        <end position="58"/>
    </location>
</feature>
<evidence type="ECO:0000259" key="6">
    <source>
        <dbReference type="PROSITE" id="PS50931"/>
    </source>
</evidence>
<dbReference type="InterPro" id="IPR036388">
    <property type="entry name" value="WH-like_DNA-bd_sf"/>
</dbReference>
<organism evidence="7 8">
    <name type="scientific">Bradyrhizobium australiense</name>
    <dbReference type="NCBI Taxonomy" id="2721161"/>
    <lineage>
        <taxon>Bacteria</taxon>
        <taxon>Pseudomonadati</taxon>
        <taxon>Pseudomonadota</taxon>
        <taxon>Alphaproteobacteria</taxon>
        <taxon>Hyphomicrobiales</taxon>
        <taxon>Nitrobacteraceae</taxon>
        <taxon>Bradyrhizobium</taxon>
    </lineage>
</organism>
<comment type="function">
    <text evidence="1">NodD regulates the expression of the nodABCFE genes which encode other nodulation proteins. NodD is also a negative regulator of its own expression. Binds flavonoids as inducers.</text>
</comment>
<dbReference type="SUPFAM" id="SSF46785">
    <property type="entry name" value="Winged helix' DNA-binding domain"/>
    <property type="match status" value="1"/>
</dbReference>
<dbReference type="Pfam" id="PF00126">
    <property type="entry name" value="HTH_1"/>
    <property type="match status" value="1"/>
</dbReference>
<dbReference type="Gene3D" id="3.40.190.290">
    <property type="match status" value="1"/>
</dbReference>
<dbReference type="PRINTS" id="PR00039">
    <property type="entry name" value="HTHLYSR"/>
</dbReference>
<comment type="caution">
    <text evidence="7">The sequence shown here is derived from an EMBL/GenBank/DDBJ whole genome shotgun (WGS) entry which is preliminary data.</text>
</comment>
<sequence length="329" mass="36736">MDLRRLRTFVAVAELGTVSKAAVRLRIGQPALSRQIGDLQQELGLRLFDRVGRGLVLTAEGKQLLADCRRVMTDLDAIREHAEVLRRGDRGVLKIAAPPHTIESVLARFLPQYAERFPNVNVELIEALGAEQTAMLERGEVHVGIRLEQGGPRFESRVLPPAEALAACATSLELGHAGFIDITRLASYPLLLLDPGYSIRRLFDAACRLAEVEPNIVLESRAPHTLLAMAEVGQGVAIIPSLQRTDRYALRIVRVTHGRKPIRERVAMQWDRRRRLPSYAVAFCETLAEYMHTILPITHPTKTNEAGGRRQLVSRRFHGNEKGRIRPNG</sequence>
<dbReference type="AlphaFoldDB" id="A0A7Y4GNU4"/>
<evidence type="ECO:0000256" key="5">
    <source>
        <dbReference type="ARBA" id="ARBA00023163"/>
    </source>
</evidence>